<keyword evidence="3" id="KW-1185">Reference proteome</keyword>
<dbReference type="EMBL" id="CAQQ02138406">
    <property type="status" value="NOT_ANNOTATED_CDS"/>
    <property type="molecule type" value="Genomic_DNA"/>
</dbReference>
<dbReference type="HOGENOM" id="CLU_2253102_0_0_1"/>
<protein>
    <submittedName>
        <fullName evidence="2">Uncharacterized protein</fullName>
    </submittedName>
</protein>
<keyword evidence="1" id="KW-0812">Transmembrane</keyword>
<evidence type="ECO:0000313" key="2">
    <source>
        <dbReference type="EnsemblMetazoa" id="MESCA004713-PA"/>
    </source>
</evidence>
<dbReference type="AlphaFoldDB" id="T1GME1"/>
<dbReference type="EMBL" id="CAQQ02138405">
    <property type="status" value="NOT_ANNOTATED_CDS"/>
    <property type="molecule type" value="Genomic_DNA"/>
</dbReference>
<evidence type="ECO:0000313" key="3">
    <source>
        <dbReference type="Proteomes" id="UP000015102"/>
    </source>
</evidence>
<accession>T1GME1</accession>
<keyword evidence="1" id="KW-0472">Membrane</keyword>
<name>T1GME1_MEGSC</name>
<dbReference type="EnsemblMetazoa" id="MESCA004713-RA">
    <property type="protein sequence ID" value="MESCA004713-PA"/>
    <property type="gene ID" value="MESCA004713"/>
</dbReference>
<proteinExistence type="predicted"/>
<dbReference type="Proteomes" id="UP000015102">
    <property type="component" value="Unassembled WGS sequence"/>
</dbReference>
<reference evidence="3" key="1">
    <citation type="submission" date="2013-02" db="EMBL/GenBank/DDBJ databases">
        <authorList>
            <person name="Hughes D."/>
        </authorList>
    </citation>
    <scope>NUCLEOTIDE SEQUENCE</scope>
    <source>
        <strain>Durham</strain>
        <strain evidence="3">NC isolate 2 -- Noor lab</strain>
    </source>
</reference>
<feature type="transmembrane region" description="Helical" evidence="1">
    <location>
        <begin position="6"/>
        <end position="28"/>
    </location>
</feature>
<sequence length="104" mass="12250">MFEFSGTLYIVLLLVCLCSWDLFLALYITPWLRVLYFCSWRNYRINRLFGNLVYPAGRVHPKEKNFSPLVSSDEIRRNNGVLNQDLLVNDKHFQGVVDFFCPGR</sequence>
<evidence type="ECO:0000256" key="1">
    <source>
        <dbReference type="SAM" id="Phobius"/>
    </source>
</evidence>
<organism evidence="2 3">
    <name type="scientific">Megaselia scalaris</name>
    <name type="common">Humpbacked fly</name>
    <name type="synonym">Phora scalaris</name>
    <dbReference type="NCBI Taxonomy" id="36166"/>
    <lineage>
        <taxon>Eukaryota</taxon>
        <taxon>Metazoa</taxon>
        <taxon>Ecdysozoa</taxon>
        <taxon>Arthropoda</taxon>
        <taxon>Hexapoda</taxon>
        <taxon>Insecta</taxon>
        <taxon>Pterygota</taxon>
        <taxon>Neoptera</taxon>
        <taxon>Endopterygota</taxon>
        <taxon>Diptera</taxon>
        <taxon>Brachycera</taxon>
        <taxon>Muscomorpha</taxon>
        <taxon>Platypezoidea</taxon>
        <taxon>Phoridae</taxon>
        <taxon>Megaseliini</taxon>
        <taxon>Megaselia</taxon>
    </lineage>
</organism>
<keyword evidence="1" id="KW-1133">Transmembrane helix</keyword>
<reference evidence="2" key="2">
    <citation type="submission" date="2015-06" db="UniProtKB">
        <authorList>
            <consortium name="EnsemblMetazoa"/>
        </authorList>
    </citation>
    <scope>IDENTIFICATION</scope>
</reference>
<dbReference type="EMBL" id="CAQQ02138407">
    <property type="status" value="NOT_ANNOTATED_CDS"/>
    <property type="molecule type" value="Genomic_DNA"/>
</dbReference>